<organism evidence="6 7">
    <name type="scientific">Nostocoides veronense</name>
    <dbReference type="NCBI Taxonomy" id="330836"/>
    <lineage>
        <taxon>Bacteria</taxon>
        <taxon>Bacillati</taxon>
        <taxon>Actinomycetota</taxon>
        <taxon>Actinomycetes</taxon>
        <taxon>Micrococcales</taxon>
        <taxon>Intrasporangiaceae</taxon>
        <taxon>Nostocoides</taxon>
    </lineage>
</organism>
<dbReference type="Gene3D" id="1.20.5.170">
    <property type="match status" value="1"/>
</dbReference>
<evidence type="ECO:0000313" key="7">
    <source>
        <dbReference type="Proteomes" id="UP001499938"/>
    </source>
</evidence>
<dbReference type="NCBIfam" id="TIGR00750">
    <property type="entry name" value="lao"/>
    <property type="match status" value="1"/>
</dbReference>
<evidence type="ECO:0000313" key="6">
    <source>
        <dbReference type="EMBL" id="GAA1795509.1"/>
    </source>
</evidence>
<accession>A0ABP4XY09</accession>
<protein>
    <submittedName>
        <fullName evidence="6">Methylmalonyl Co-A mutase-associated GTPase MeaB</fullName>
    </submittedName>
</protein>
<evidence type="ECO:0000256" key="2">
    <source>
        <dbReference type="ARBA" id="ARBA00022741"/>
    </source>
</evidence>
<dbReference type="EMBL" id="BAAAPO010000032">
    <property type="protein sequence ID" value="GAA1795509.1"/>
    <property type="molecule type" value="Genomic_DNA"/>
</dbReference>
<keyword evidence="5" id="KW-0143">Chaperone</keyword>
<evidence type="ECO:0000256" key="3">
    <source>
        <dbReference type="ARBA" id="ARBA00022801"/>
    </source>
</evidence>
<comment type="similarity">
    <text evidence="1">Belongs to the SIMIBI class G3E GTPase family. ArgK/MeaB subfamily.</text>
</comment>
<name>A0ABP4XY09_9MICO</name>
<evidence type="ECO:0000256" key="5">
    <source>
        <dbReference type="ARBA" id="ARBA00023186"/>
    </source>
</evidence>
<dbReference type="InterPro" id="IPR027417">
    <property type="entry name" value="P-loop_NTPase"/>
</dbReference>
<dbReference type="Pfam" id="PF03308">
    <property type="entry name" value="MeaB"/>
    <property type="match status" value="1"/>
</dbReference>
<keyword evidence="7" id="KW-1185">Reference proteome</keyword>
<dbReference type="Proteomes" id="UP001499938">
    <property type="component" value="Unassembled WGS sequence"/>
</dbReference>
<dbReference type="InterPro" id="IPR005129">
    <property type="entry name" value="GTPase_ArgK"/>
</dbReference>
<keyword evidence="4" id="KW-0342">GTP-binding</keyword>
<sequence>MPRSLDIDALAAGVAQRAPRPLARAISLTESGHPDARAVLAALPAGREAHIVGLTGPPGVGKSTTTSALVTTLRAAGRTVAVLAVDPSSPFTGGALLGDRVRMGEHATDSGVFIRSMAARGHLGGLAAAVPQAVRLLEAAGFDLVLIETVGVGQSEVEIARRADTCVVLLAPGLGDGIQAAKAGILEIADIFGVNKADREGSEHTVSDLRTGIRLTARPTGAWRPTVISLSAQTGQGIAELLAAIEEHRAHAQRTGTWQRRRAERAAAEVEALVLAAITGKVHHQVAARLATGDGAASDPHTLAEQILTHW</sequence>
<dbReference type="PANTHER" id="PTHR43087">
    <property type="entry name" value="LYSINE/ARGININE/ORNITHINE TRANSPORT SYSTEM KINASE"/>
    <property type="match status" value="1"/>
</dbReference>
<comment type="caution">
    <text evidence="6">The sequence shown here is derived from an EMBL/GenBank/DDBJ whole genome shotgun (WGS) entry which is preliminary data.</text>
</comment>
<dbReference type="PANTHER" id="PTHR43087:SF1">
    <property type="entry name" value="LAO_AO TRANSPORT SYSTEM ATPASE"/>
    <property type="match status" value="1"/>
</dbReference>
<dbReference type="SUPFAM" id="SSF52540">
    <property type="entry name" value="P-loop containing nucleoside triphosphate hydrolases"/>
    <property type="match status" value="1"/>
</dbReference>
<evidence type="ECO:0000256" key="1">
    <source>
        <dbReference type="ARBA" id="ARBA00009625"/>
    </source>
</evidence>
<proteinExistence type="inferred from homology"/>
<keyword evidence="3" id="KW-0378">Hydrolase</keyword>
<gene>
    <name evidence="6" type="primary">meaB_1</name>
    <name evidence="6" type="ORF">GCM10009811_19810</name>
</gene>
<dbReference type="RefSeq" id="WP_344084344.1">
    <property type="nucleotide sequence ID" value="NZ_BAAAPO010000032.1"/>
</dbReference>
<keyword evidence="2" id="KW-0547">Nucleotide-binding</keyword>
<dbReference type="InterPro" id="IPR052040">
    <property type="entry name" value="GTPase/Isobutyryl-CoA_mutase"/>
</dbReference>
<evidence type="ECO:0000256" key="4">
    <source>
        <dbReference type="ARBA" id="ARBA00023134"/>
    </source>
</evidence>
<dbReference type="CDD" id="cd03114">
    <property type="entry name" value="MMAA-like"/>
    <property type="match status" value="1"/>
</dbReference>
<reference evidence="7" key="1">
    <citation type="journal article" date="2019" name="Int. J. Syst. Evol. Microbiol.">
        <title>The Global Catalogue of Microorganisms (GCM) 10K type strain sequencing project: providing services to taxonomists for standard genome sequencing and annotation.</title>
        <authorList>
            <consortium name="The Broad Institute Genomics Platform"/>
            <consortium name="The Broad Institute Genome Sequencing Center for Infectious Disease"/>
            <person name="Wu L."/>
            <person name="Ma J."/>
        </authorList>
    </citation>
    <scope>NUCLEOTIDE SEQUENCE [LARGE SCALE GENOMIC DNA]</scope>
    <source>
        <strain evidence="7">JCM 15592</strain>
    </source>
</reference>
<dbReference type="Gene3D" id="3.40.50.300">
    <property type="entry name" value="P-loop containing nucleotide triphosphate hydrolases"/>
    <property type="match status" value="1"/>
</dbReference>